<dbReference type="Pfam" id="PF00106">
    <property type="entry name" value="adh_short"/>
    <property type="match status" value="1"/>
</dbReference>
<dbReference type="InterPro" id="IPR002347">
    <property type="entry name" value="SDR_fam"/>
</dbReference>
<reference evidence="3 4" key="1">
    <citation type="submission" date="2017-11" db="EMBL/GenBank/DDBJ databases">
        <title>Evolution of Phototrophy in the Chloroflexi Phylum Driven by Horizontal Gene Transfer.</title>
        <authorList>
            <person name="Ward L.M."/>
            <person name="Hemp J."/>
            <person name="Shih P.M."/>
            <person name="Mcglynn S.E."/>
            <person name="Fischer W."/>
        </authorList>
    </citation>
    <scope>NUCLEOTIDE SEQUENCE [LARGE SCALE GENOMIC DNA]</scope>
    <source>
        <strain evidence="3">JP3_7</strain>
    </source>
</reference>
<evidence type="ECO:0000313" key="4">
    <source>
        <dbReference type="Proteomes" id="UP000230790"/>
    </source>
</evidence>
<evidence type="ECO:0008006" key="5">
    <source>
        <dbReference type="Google" id="ProtNLM"/>
    </source>
</evidence>
<dbReference type="SUPFAM" id="SSF51735">
    <property type="entry name" value="NAD(P)-binding Rossmann-fold domains"/>
    <property type="match status" value="1"/>
</dbReference>
<organism evidence="3 4">
    <name type="scientific">Candidatus Thermofonsia Clade 3 bacterium</name>
    <dbReference type="NCBI Taxonomy" id="2364212"/>
    <lineage>
        <taxon>Bacteria</taxon>
        <taxon>Bacillati</taxon>
        <taxon>Chloroflexota</taxon>
        <taxon>Candidatus Thermofontia</taxon>
        <taxon>Candidatus Thermofonsia Clade 3</taxon>
    </lineage>
</organism>
<comment type="caution">
    <text evidence="3">The sequence shown here is derived from an EMBL/GenBank/DDBJ whole genome shotgun (WGS) entry which is preliminary data.</text>
</comment>
<dbReference type="InterPro" id="IPR045017">
    <property type="entry name" value="DECR2-like"/>
</dbReference>
<dbReference type="AlphaFoldDB" id="A0A2M8Q8L6"/>
<feature type="non-terminal residue" evidence="3">
    <location>
        <position position="140"/>
    </location>
</feature>
<dbReference type="PANTHER" id="PTHR43296:SF2">
    <property type="entry name" value="PEROXISOMAL 2,4-DIENOYL-COA REDUCTASE [(3E)-ENOYL-COA-PRODUCING]"/>
    <property type="match status" value="1"/>
</dbReference>
<dbReference type="GO" id="GO:0009062">
    <property type="term" value="P:fatty acid catabolic process"/>
    <property type="evidence" value="ECO:0007669"/>
    <property type="project" value="InterPro"/>
</dbReference>
<sequence>MSASIETPPRLAHPKRAVFSPDALAGRVALITGGSSGIGLGIAEAFAELGATIVITGRKPEKLAEAEHRLAATGARLLALAADVRDYAATRAVIERVVEEFGALDVLVNNAAGNFNCPFEDMTPNGWRTVIDIDLNGTFN</sequence>
<dbReference type="Proteomes" id="UP000230790">
    <property type="component" value="Unassembled WGS sequence"/>
</dbReference>
<dbReference type="InterPro" id="IPR036291">
    <property type="entry name" value="NAD(P)-bd_dom_sf"/>
</dbReference>
<dbReference type="PANTHER" id="PTHR43296">
    <property type="entry name" value="PEROXISOMAL 2,4-DIENOYL-COA REDUCTASE"/>
    <property type="match status" value="1"/>
</dbReference>
<protein>
    <recommendedName>
        <fullName evidence="5">Short-chain dehydrogenase</fullName>
    </recommendedName>
</protein>
<evidence type="ECO:0000256" key="2">
    <source>
        <dbReference type="ARBA" id="ARBA00023002"/>
    </source>
</evidence>
<accession>A0A2M8Q8L6</accession>
<dbReference type="PRINTS" id="PR00081">
    <property type="entry name" value="GDHRDH"/>
</dbReference>
<keyword evidence="2" id="KW-0560">Oxidoreductase</keyword>
<dbReference type="EMBL" id="PGTN01000428">
    <property type="protein sequence ID" value="PJF46147.1"/>
    <property type="molecule type" value="Genomic_DNA"/>
</dbReference>
<name>A0A2M8Q8L6_9CHLR</name>
<gene>
    <name evidence="3" type="ORF">CUN48_15280</name>
</gene>
<evidence type="ECO:0000313" key="3">
    <source>
        <dbReference type="EMBL" id="PJF46147.1"/>
    </source>
</evidence>
<keyword evidence="1" id="KW-0521">NADP</keyword>
<dbReference type="Gene3D" id="3.40.50.720">
    <property type="entry name" value="NAD(P)-binding Rossmann-like Domain"/>
    <property type="match status" value="1"/>
</dbReference>
<evidence type="ECO:0000256" key="1">
    <source>
        <dbReference type="ARBA" id="ARBA00022857"/>
    </source>
</evidence>
<proteinExistence type="predicted"/>
<dbReference type="GO" id="GO:0008670">
    <property type="term" value="F:2,4-dienoyl-CoA reductase (NADPH) activity"/>
    <property type="evidence" value="ECO:0007669"/>
    <property type="project" value="InterPro"/>
</dbReference>